<evidence type="ECO:0000256" key="7">
    <source>
        <dbReference type="ARBA" id="ARBA00022490"/>
    </source>
</evidence>
<dbReference type="Pfam" id="PF08649">
    <property type="entry name" value="DASH_Dad1"/>
    <property type="match status" value="1"/>
</dbReference>
<dbReference type="GO" id="GO:0072686">
    <property type="term" value="C:mitotic spindle"/>
    <property type="evidence" value="ECO:0007669"/>
    <property type="project" value="InterPro"/>
</dbReference>
<dbReference type="GO" id="GO:0051010">
    <property type="term" value="F:microtubule plus-end binding"/>
    <property type="evidence" value="ECO:0007669"/>
    <property type="project" value="TreeGrafter"/>
</dbReference>
<keyword evidence="18" id="KW-1185">Reference proteome</keyword>
<evidence type="ECO:0000256" key="15">
    <source>
        <dbReference type="ARBA" id="ARBA00023328"/>
    </source>
</evidence>
<evidence type="ECO:0000256" key="6">
    <source>
        <dbReference type="ARBA" id="ARBA00022454"/>
    </source>
</evidence>
<evidence type="ECO:0000256" key="8">
    <source>
        <dbReference type="ARBA" id="ARBA00022618"/>
    </source>
</evidence>
<dbReference type="GO" id="GO:0044732">
    <property type="term" value="C:mitotic spindle pole body"/>
    <property type="evidence" value="ECO:0007669"/>
    <property type="project" value="TreeGrafter"/>
</dbReference>
<evidence type="ECO:0000256" key="14">
    <source>
        <dbReference type="ARBA" id="ARBA00023306"/>
    </source>
</evidence>
<dbReference type="OrthoDB" id="5566853at2759"/>
<keyword evidence="13" id="KW-0539">Nucleus</keyword>
<comment type="subcellular location">
    <subcellularLocation>
        <location evidence="3">Chromosome</location>
        <location evidence="3">Centromere</location>
        <location evidence="3">Kinetochore</location>
    </subcellularLocation>
    <subcellularLocation>
        <location evidence="2">Cytoplasm</location>
        <location evidence="2">Cytoskeleton</location>
        <location evidence="2">Spindle</location>
    </subcellularLocation>
    <subcellularLocation>
        <location evidence="1">Nucleus</location>
    </subcellularLocation>
</comment>
<evidence type="ECO:0000313" key="18">
    <source>
        <dbReference type="Proteomes" id="UP000612746"/>
    </source>
</evidence>
<gene>
    <name evidence="17" type="ORF">INT44_000618</name>
</gene>
<keyword evidence="10" id="KW-0498">Mitosis</keyword>
<evidence type="ECO:0000256" key="10">
    <source>
        <dbReference type="ARBA" id="ARBA00022776"/>
    </source>
</evidence>
<evidence type="ECO:0000256" key="12">
    <source>
        <dbReference type="ARBA" id="ARBA00023212"/>
    </source>
</evidence>
<dbReference type="PANTHER" id="PTHR28025">
    <property type="entry name" value="DASH COMPLEX SUBUNIT DAD1"/>
    <property type="match status" value="1"/>
</dbReference>
<evidence type="ECO:0000256" key="16">
    <source>
        <dbReference type="ARBA" id="ARBA00030566"/>
    </source>
</evidence>
<dbReference type="PANTHER" id="PTHR28025:SF1">
    <property type="entry name" value="DASH COMPLEX SUBUNIT DAD1"/>
    <property type="match status" value="1"/>
</dbReference>
<organism evidence="17 18">
    <name type="scientific">Umbelopsis vinacea</name>
    <dbReference type="NCBI Taxonomy" id="44442"/>
    <lineage>
        <taxon>Eukaryota</taxon>
        <taxon>Fungi</taxon>
        <taxon>Fungi incertae sedis</taxon>
        <taxon>Mucoromycota</taxon>
        <taxon>Mucoromycotina</taxon>
        <taxon>Umbelopsidomycetes</taxon>
        <taxon>Umbelopsidales</taxon>
        <taxon>Umbelopsidaceae</taxon>
        <taxon>Umbelopsis</taxon>
    </lineage>
</organism>
<protein>
    <recommendedName>
        <fullName evidence="5">DASH complex subunit DAD1</fullName>
    </recommendedName>
    <alternativeName>
        <fullName evidence="16">Outer kinetochore protein DAD1</fullName>
    </alternativeName>
</protein>
<dbReference type="Proteomes" id="UP000612746">
    <property type="component" value="Unassembled WGS sequence"/>
</dbReference>
<reference evidence="17" key="1">
    <citation type="submission" date="2020-12" db="EMBL/GenBank/DDBJ databases">
        <title>Metabolic potential, ecology and presence of endohyphal bacteria is reflected in genomic diversity of Mucoromycotina.</title>
        <authorList>
            <person name="Muszewska A."/>
            <person name="Okrasinska A."/>
            <person name="Steczkiewicz K."/>
            <person name="Drgas O."/>
            <person name="Orlowska M."/>
            <person name="Perlinska-Lenart U."/>
            <person name="Aleksandrzak-Piekarczyk T."/>
            <person name="Szatraj K."/>
            <person name="Zielenkiewicz U."/>
            <person name="Pilsyk S."/>
            <person name="Malc E."/>
            <person name="Mieczkowski P."/>
            <person name="Kruszewska J.S."/>
            <person name="Biernat P."/>
            <person name="Pawlowska J."/>
        </authorList>
    </citation>
    <scope>NUCLEOTIDE SEQUENCE</scope>
    <source>
        <strain evidence="17">WA0000051536</strain>
    </source>
</reference>
<keyword evidence="9" id="KW-0493">Microtubule</keyword>
<evidence type="ECO:0000256" key="11">
    <source>
        <dbReference type="ARBA" id="ARBA00022838"/>
    </source>
</evidence>
<keyword evidence="14" id="KW-0131">Cell cycle</keyword>
<keyword evidence="15" id="KW-0137">Centromere</keyword>
<dbReference type="EMBL" id="JAEPRA010000002">
    <property type="protein sequence ID" value="KAG2187868.1"/>
    <property type="molecule type" value="Genomic_DNA"/>
</dbReference>
<dbReference type="GO" id="GO:0042729">
    <property type="term" value="C:DASH complex"/>
    <property type="evidence" value="ECO:0007669"/>
    <property type="project" value="InterPro"/>
</dbReference>
<evidence type="ECO:0000313" key="17">
    <source>
        <dbReference type="EMBL" id="KAG2187868.1"/>
    </source>
</evidence>
<evidence type="ECO:0000256" key="3">
    <source>
        <dbReference type="ARBA" id="ARBA00004629"/>
    </source>
</evidence>
<proteinExistence type="inferred from homology"/>
<sequence length="77" mass="8750">MEARVPFEKERDGLLENVAQGLEQVITNMAHLNRNLETINTIGKDFDHVASLWREFHTAIVTDSNASNANEEHAEIF</sequence>
<dbReference type="InterPro" id="IPR013958">
    <property type="entry name" value="DASH_Dad1"/>
</dbReference>
<evidence type="ECO:0000256" key="4">
    <source>
        <dbReference type="ARBA" id="ARBA00010146"/>
    </source>
</evidence>
<evidence type="ECO:0000256" key="2">
    <source>
        <dbReference type="ARBA" id="ARBA00004186"/>
    </source>
</evidence>
<dbReference type="GO" id="GO:0005876">
    <property type="term" value="C:spindle microtubule"/>
    <property type="evidence" value="ECO:0007669"/>
    <property type="project" value="TreeGrafter"/>
</dbReference>
<evidence type="ECO:0000256" key="1">
    <source>
        <dbReference type="ARBA" id="ARBA00004123"/>
    </source>
</evidence>
<evidence type="ECO:0000256" key="13">
    <source>
        <dbReference type="ARBA" id="ARBA00023242"/>
    </source>
</evidence>
<comment type="caution">
    <text evidence="17">The sequence shown here is derived from an EMBL/GenBank/DDBJ whole genome shotgun (WGS) entry which is preliminary data.</text>
</comment>
<evidence type="ECO:0000256" key="5">
    <source>
        <dbReference type="ARBA" id="ARBA00020261"/>
    </source>
</evidence>
<keyword evidence="7" id="KW-0963">Cytoplasm</keyword>
<dbReference type="AlphaFoldDB" id="A0A8H7UQ18"/>
<name>A0A8H7UQ18_9FUNG</name>
<dbReference type="GO" id="GO:0051301">
    <property type="term" value="P:cell division"/>
    <property type="evidence" value="ECO:0007669"/>
    <property type="project" value="UniProtKB-KW"/>
</dbReference>
<comment type="similarity">
    <text evidence="4">Belongs to the DASH complex DAD1 family.</text>
</comment>
<keyword evidence="6" id="KW-0158">Chromosome</keyword>
<accession>A0A8H7UQ18</accession>
<keyword evidence="12" id="KW-0206">Cytoskeleton</keyword>
<keyword evidence="11" id="KW-0995">Kinetochore</keyword>
<evidence type="ECO:0000256" key="9">
    <source>
        <dbReference type="ARBA" id="ARBA00022701"/>
    </source>
</evidence>
<keyword evidence="8" id="KW-0132">Cell division</keyword>